<keyword evidence="3" id="KW-0472">Membrane</keyword>
<feature type="domain" description="Bacterial surface antigen (D15)" evidence="5">
    <location>
        <begin position="366"/>
        <end position="683"/>
    </location>
</feature>
<dbReference type="Gene3D" id="3.10.20.310">
    <property type="entry name" value="membrane protein fhac"/>
    <property type="match status" value="1"/>
</dbReference>
<feature type="signal peptide" evidence="4">
    <location>
        <begin position="1"/>
        <end position="24"/>
    </location>
</feature>
<feature type="chain" id="PRO_5020580313" evidence="4">
    <location>
        <begin position="25"/>
        <end position="683"/>
    </location>
</feature>
<comment type="caution">
    <text evidence="6">The sequence shown here is derived from an EMBL/GenBank/DDBJ whole genome shotgun (WGS) entry which is preliminary data.</text>
</comment>
<dbReference type="Gene3D" id="2.40.160.50">
    <property type="entry name" value="membrane protein fhac: a member of the omp85/tpsb transporter family"/>
    <property type="match status" value="1"/>
</dbReference>
<evidence type="ECO:0000256" key="4">
    <source>
        <dbReference type="SAM" id="SignalP"/>
    </source>
</evidence>
<dbReference type="RefSeq" id="WP_132002372.1">
    <property type="nucleotide sequence ID" value="NZ_JBHUNN010000002.1"/>
</dbReference>
<evidence type="ECO:0000256" key="2">
    <source>
        <dbReference type="ARBA" id="ARBA00022452"/>
    </source>
</evidence>
<dbReference type="PANTHER" id="PTHR12815">
    <property type="entry name" value="SORTING AND ASSEMBLY MACHINERY SAMM50 PROTEIN FAMILY MEMBER"/>
    <property type="match status" value="1"/>
</dbReference>
<dbReference type="AlphaFoldDB" id="A0A4R2GZP5"/>
<reference evidence="6 7" key="1">
    <citation type="submission" date="2019-03" db="EMBL/GenBank/DDBJ databases">
        <title>Genomic Encyclopedia of Type Strains, Phase IV (KMG-IV): sequencing the most valuable type-strain genomes for metagenomic binning, comparative biology and taxonomic classification.</title>
        <authorList>
            <person name="Goeker M."/>
        </authorList>
    </citation>
    <scope>NUCLEOTIDE SEQUENCE [LARGE SCALE GENOMIC DNA]</scope>
    <source>
        <strain evidence="6 7">DSM 22958</strain>
    </source>
</reference>
<evidence type="ECO:0000313" key="7">
    <source>
        <dbReference type="Proteomes" id="UP000294881"/>
    </source>
</evidence>
<dbReference type="GO" id="GO:0019867">
    <property type="term" value="C:outer membrane"/>
    <property type="evidence" value="ECO:0007669"/>
    <property type="project" value="InterPro"/>
</dbReference>
<evidence type="ECO:0000256" key="3">
    <source>
        <dbReference type="ARBA" id="ARBA00023136"/>
    </source>
</evidence>
<dbReference type="InterPro" id="IPR000184">
    <property type="entry name" value="Bac_surfAg_D15"/>
</dbReference>
<accession>A0A4R2GZP5</accession>
<comment type="subcellular location">
    <subcellularLocation>
        <location evidence="1">Membrane</location>
    </subcellularLocation>
</comment>
<evidence type="ECO:0000259" key="5">
    <source>
        <dbReference type="Pfam" id="PF01103"/>
    </source>
</evidence>
<dbReference type="Proteomes" id="UP000294881">
    <property type="component" value="Unassembled WGS sequence"/>
</dbReference>
<dbReference type="PANTHER" id="PTHR12815:SF42">
    <property type="entry name" value="BACTERIAL SURFACE ANTIGEN (D15) DOMAIN-CONTAINING PROTEIN"/>
    <property type="match status" value="1"/>
</dbReference>
<proteinExistence type="predicted"/>
<dbReference type="OrthoDB" id="9769707at2"/>
<sequence>MTRRSRGGWRAPRCKELVFGAALASVAAPVATLGLTAAATDARAFDFFGLFGDKKPEPSADAVTYEVSFEADGHRSLASAMQNASTLYRLRKDAPPDGMALAQRAAIDLAPLVDAMWAEGFYDAAVSIDVAGVRMQLPVSEATLQAAGRAASAMRGRQVVPVTVSVDPGEQYTLSSVAVKDAQGRMLTGAELPPNVLKIGDGDPARAGDLRAASARAVDWYRAQSYPLAKGVDIGATVNHDTRTMAATIVVSPGQMAPIGEVEVRNAGGARPGAGPTVDPRVIRSFIYLEPGEPYSPKKLADTRRSLTQLPILGGVRVTTPDRLDAEGRIPVFVDVTERLPRVIGFSAGYSTVDGPNVRAYWEHRNLFGGAEQLRLEGSIFVAPRNDGTRRKGVADLNEGDFGGRFRATFIKPALGGTRNDLIVEAMAERDRTGGDRYGGYTVRDVQATASIRHRISDVFSVQGGLKVERGQTSDVLSSIDYTLVGTPVSVTYDSTDNPLDATRGFKVVASATPYPSFLGSTVNFTEGKLTASTYYAVDEDARIVLAGRVTLGMLGGPKLSDIPANHRFYAGGAASVRGYRLNSLGPQDGRFGFVVGGRSLLTVNLEARIKITDTIGVVPFFDAGNAFESTTPHLKDKLYKAAGIGLRYYTPIGPIRADFAFPLDRRKGDRPVSMYISIGQSF</sequence>
<protein>
    <submittedName>
        <fullName evidence="6">Translocation and assembly module TamA</fullName>
    </submittedName>
</protein>
<organism evidence="6 7">
    <name type="scientific">Camelimonas lactis</name>
    <dbReference type="NCBI Taxonomy" id="659006"/>
    <lineage>
        <taxon>Bacteria</taxon>
        <taxon>Pseudomonadati</taxon>
        <taxon>Pseudomonadota</taxon>
        <taxon>Alphaproteobacteria</taxon>
        <taxon>Hyphomicrobiales</taxon>
        <taxon>Chelatococcaceae</taxon>
        <taxon>Camelimonas</taxon>
    </lineage>
</organism>
<keyword evidence="4" id="KW-0732">Signal</keyword>
<evidence type="ECO:0000256" key="1">
    <source>
        <dbReference type="ARBA" id="ARBA00004370"/>
    </source>
</evidence>
<gene>
    <name evidence="6" type="ORF">EV666_101489</name>
</gene>
<keyword evidence="2" id="KW-0812">Transmembrane</keyword>
<dbReference type="EMBL" id="SLWL01000001">
    <property type="protein sequence ID" value="TCO16236.1"/>
    <property type="molecule type" value="Genomic_DNA"/>
</dbReference>
<evidence type="ECO:0000313" key="6">
    <source>
        <dbReference type="EMBL" id="TCO16236.1"/>
    </source>
</evidence>
<dbReference type="Pfam" id="PF01103">
    <property type="entry name" value="Omp85"/>
    <property type="match status" value="1"/>
</dbReference>
<name>A0A4R2GZP5_9HYPH</name>
<keyword evidence="7" id="KW-1185">Reference proteome</keyword>
<dbReference type="InterPro" id="IPR039910">
    <property type="entry name" value="D15-like"/>
</dbReference>
<keyword evidence="2" id="KW-1134">Transmembrane beta strand</keyword>